<comment type="caution">
    <text evidence="3">The sequence shown here is derived from an EMBL/GenBank/DDBJ whole genome shotgun (WGS) entry which is preliminary data.</text>
</comment>
<proteinExistence type="predicted"/>
<dbReference type="GO" id="GO:0009451">
    <property type="term" value="P:RNA modification"/>
    <property type="evidence" value="ECO:0007669"/>
    <property type="project" value="InterPro"/>
</dbReference>
<dbReference type="Gene3D" id="1.25.40.10">
    <property type="entry name" value="Tetratricopeptide repeat domain"/>
    <property type="match status" value="3"/>
</dbReference>
<protein>
    <recommendedName>
        <fullName evidence="5">Chlororespiratory reduction 2</fullName>
    </recommendedName>
</protein>
<organism evidence="3 4">
    <name type="scientific">Escallonia rubra</name>
    <dbReference type="NCBI Taxonomy" id="112253"/>
    <lineage>
        <taxon>Eukaryota</taxon>
        <taxon>Viridiplantae</taxon>
        <taxon>Streptophyta</taxon>
        <taxon>Embryophyta</taxon>
        <taxon>Tracheophyta</taxon>
        <taxon>Spermatophyta</taxon>
        <taxon>Magnoliopsida</taxon>
        <taxon>eudicotyledons</taxon>
        <taxon>Gunneridae</taxon>
        <taxon>Pentapetalae</taxon>
        <taxon>asterids</taxon>
        <taxon>campanulids</taxon>
        <taxon>Escalloniales</taxon>
        <taxon>Escalloniaceae</taxon>
        <taxon>Escallonia</taxon>
    </lineage>
</organism>
<keyword evidence="4" id="KW-1185">Reference proteome</keyword>
<feature type="repeat" description="PPR" evidence="2">
    <location>
        <begin position="138"/>
        <end position="172"/>
    </location>
</feature>
<feature type="repeat" description="PPR" evidence="2">
    <location>
        <begin position="208"/>
        <end position="242"/>
    </location>
</feature>
<evidence type="ECO:0000313" key="3">
    <source>
        <dbReference type="EMBL" id="KAK2970522.1"/>
    </source>
</evidence>
<evidence type="ECO:0000256" key="1">
    <source>
        <dbReference type="ARBA" id="ARBA00022737"/>
    </source>
</evidence>
<dbReference type="PANTHER" id="PTHR47926:SF543">
    <property type="entry name" value="(WILD MALAYSIAN BANANA) HYPOTHETICAL PROTEIN"/>
    <property type="match status" value="1"/>
</dbReference>
<name>A0AA88QJ82_9ASTE</name>
<dbReference type="GO" id="GO:0003723">
    <property type="term" value="F:RNA binding"/>
    <property type="evidence" value="ECO:0007669"/>
    <property type="project" value="InterPro"/>
</dbReference>
<dbReference type="Proteomes" id="UP001187471">
    <property type="component" value="Unassembled WGS sequence"/>
</dbReference>
<accession>A0AA88QJ82</accession>
<evidence type="ECO:0008006" key="5">
    <source>
        <dbReference type="Google" id="ProtNLM"/>
    </source>
</evidence>
<evidence type="ECO:0000256" key="2">
    <source>
        <dbReference type="PROSITE-ProRule" id="PRU00708"/>
    </source>
</evidence>
<dbReference type="InterPro" id="IPR046960">
    <property type="entry name" value="PPR_At4g14850-like_plant"/>
</dbReference>
<dbReference type="AlphaFoldDB" id="A0AA88QJ82"/>
<dbReference type="InterPro" id="IPR002885">
    <property type="entry name" value="PPR_rpt"/>
</dbReference>
<dbReference type="Pfam" id="PF20431">
    <property type="entry name" value="E_motif"/>
    <property type="match status" value="1"/>
</dbReference>
<dbReference type="FunFam" id="1.25.40.10:FF:000427">
    <property type="entry name" value="Pentatricopeptide repeat-containing protein chloroplastic"/>
    <property type="match status" value="1"/>
</dbReference>
<reference evidence="3" key="1">
    <citation type="submission" date="2022-12" db="EMBL/GenBank/DDBJ databases">
        <title>Draft genome assemblies for two species of Escallonia (Escalloniales).</title>
        <authorList>
            <person name="Chanderbali A."/>
            <person name="Dervinis C."/>
            <person name="Anghel I."/>
            <person name="Soltis D."/>
            <person name="Soltis P."/>
            <person name="Zapata F."/>
        </authorList>
    </citation>
    <scope>NUCLEOTIDE SEQUENCE</scope>
    <source>
        <strain evidence="3">UCBG92.1500</strain>
        <tissue evidence="3">Leaf</tissue>
    </source>
</reference>
<dbReference type="Pfam" id="PF13041">
    <property type="entry name" value="PPR_2"/>
    <property type="match status" value="2"/>
</dbReference>
<dbReference type="PROSITE" id="PS51375">
    <property type="entry name" value="PPR"/>
    <property type="match status" value="3"/>
</dbReference>
<feature type="repeat" description="PPR" evidence="2">
    <location>
        <begin position="309"/>
        <end position="343"/>
    </location>
</feature>
<gene>
    <name evidence="3" type="ORF">RJ640_001727</name>
</gene>
<dbReference type="InterPro" id="IPR046848">
    <property type="entry name" value="E_motif"/>
</dbReference>
<dbReference type="EMBL" id="JAVXUO010002706">
    <property type="protein sequence ID" value="KAK2970522.1"/>
    <property type="molecule type" value="Genomic_DNA"/>
</dbReference>
<keyword evidence="1" id="KW-0677">Repeat</keyword>
<evidence type="ECO:0000313" key="4">
    <source>
        <dbReference type="Proteomes" id="UP001187471"/>
    </source>
</evidence>
<dbReference type="InterPro" id="IPR011990">
    <property type="entry name" value="TPR-like_helical_dom_sf"/>
</dbReference>
<dbReference type="FunFam" id="1.25.40.10:FF:001093">
    <property type="entry name" value="Pentatricopeptide repeat-containing protein At2g34400"/>
    <property type="match status" value="1"/>
</dbReference>
<dbReference type="PANTHER" id="PTHR47926">
    <property type="entry name" value="PENTATRICOPEPTIDE REPEAT-CONTAINING PROTEIN"/>
    <property type="match status" value="1"/>
</dbReference>
<dbReference type="Pfam" id="PF01535">
    <property type="entry name" value="PPR"/>
    <property type="match status" value="4"/>
</dbReference>
<dbReference type="NCBIfam" id="TIGR00756">
    <property type="entry name" value="PPR"/>
    <property type="match status" value="4"/>
</dbReference>
<sequence length="534" mass="59810">MLINSIPKPNFLLSKLIDLKDFNYSSLFFSQLPHPNDYAFNVMIRGLTTTWQKYNLSLEFYYRMKALGLKSNNFTYPFVFISCGCLLTVDHGRLAHSMVFRSGLGLDCHVRHSLITMYARCGELGCARKVFDDITDRDLVSWNSMISGYSKMGFAREAVELFGRMRSEGLEANEMGLVTVLGACGSLGDLGLGRWIEEFVLDTKMEVNSFIGSALINIYAQNGLSDEAISLFDAMKEAGQDPNEITLVEVLSACASIGALDLGKWVDAYASQKGIKHDVYVGTALIDMYAKCGSVDYAFRVFENMPMKNEVSWNAMISAFAFHGRAQEALSVFHRMSKEGVTACPDDITFVGVLSACVHVGLVEEGRRLFNSMSSSFGLVPKIEHYSCIVDLLARAGLVYEAWDFIERMPEKPDEIALGALLGACQKLGNIDVSEGVMQLLLEMDPSDSGNYVISSKIYANSKRWDDSARMRSLMRQRGVAKVPGFSWIEMDAQLHQFCAGDCLHHNSEEIYEILYFIYEEMKMEGYILNIKRL</sequence>